<reference evidence="1 2" key="1">
    <citation type="submission" date="2013-07" db="EMBL/GenBank/DDBJ databases">
        <authorList>
            <person name="Stoco P.H."/>
            <person name="Wagner G."/>
            <person name="Gerber A."/>
            <person name="Zaha A."/>
            <person name="Thompson C."/>
            <person name="Bartholomeu D.C."/>
            <person name="Luckemeyer D.D."/>
            <person name="Bahia D."/>
            <person name="Loreto E."/>
            <person name="Prestes E.B."/>
            <person name="Lima F.M."/>
            <person name="Rodrigues-Luiz G."/>
            <person name="Vallejo G.A."/>
            <person name="Filho J.F."/>
            <person name="Monteiro K.M."/>
            <person name="Tyler K.M."/>
            <person name="de Almeida L.G."/>
            <person name="Ortiz M.F."/>
            <person name="Siervo M.A."/>
            <person name="de Moraes M.H."/>
            <person name="Cunha O.L."/>
            <person name="Mendonca-Neto R."/>
            <person name="Silva R."/>
            <person name="Teixeira S.M."/>
            <person name="Murta S.M."/>
            <person name="Sincero T.C."/>
            <person name="Mendes T.A."/>
            <person name="Urmenyi T.P."/>
            <person name="Silva V.G."/>
            <person name="da Rocha W.D."/>
            <person name="Andersson B."/>
            <person name="Romanha A.J."/>
            <person name="Steindel M."/>
            <person name="de Vasconcelos A.T."/>
            <person name="Grisard E.C."/>
        </authorList>
    </citation>
    <scope>NUCLEOTIDE SEQUENCE [LARGE SCALE GENOMIC DNA]</scope>
    <source>
        <strain evidence="1 2">SC58</strain>
    </source>
</reference>
<organism evidence="1 2">
    <name type="scientific">Trypanosoma rangeli SC58</name>
    <dbReference type="NCBI Taxonomy" id="429131"/>
    <lineage>
        <taxon>Eukaryota</taxon>
        <taxon>Discoba</taxon>
        <taxon>Euglenozoa</taxon>
        <taxon>Kinetoplastea</taxon>
        <taxon>Metakinetoplastina</taxon>
        <taxon>Trypanosomatida</taxon>
        <taxon>Trypanosomatidae</taxon>
        <taxon>Trypanosoma</taxon>
        <taxon>Herpetosoma</taxon>
    </lineage>
</organism>
<dbReference type="OrthoDB" id="241764at2759"/>
<dbReference type="AlphaFoldDB" id="A0A061J8W7"/>
<dbReference type="Gene3D" id="1.25.40.10">
    <property type="entry name" value="Tetratricopeptide repeat domain"/>
    <property type="match status" value="1"/>
</dbReference>
<dbReference type="Proteomes" id="UP000031737">
    <property type="component" value="Unassembled WGS sequence"/>
</dbReference>
<sequence>MWRRGGFLLGRILDDTNATHALRTVRRVERRRVEKAQARRATEGTNPYNKAQYINAFVEAESARMTHERLMKENAAEEQSLLAIVDAARPPVVMVSDKRVPPGKTESGAVAFGAWRETDPALERACLSMDRNLHCVVRGATTPPAFSPEALQRGIPTRLQSVQRLLRFVHANGHGRWPKGRLNAFAGRMETCLAAACGDDFSMRQRLVAMLLYSAAKRNWELAFQLYEELFLPGIQQQQRRMGGSVGAVTGIEASASASTLVAVLCESIRAYHHAGALTSGSGPPFNTVAGLVQPSSPPLLPVAAAPLFSILQPSNNATWQNVVELAQRFQRHGNARMYLPAIAWGEMLRAMHRMGASQTEVQGVVDTVTDPNRTKNAEKHMRDTHIWNAYISVSDWEHALEVYLNNLAHFGVKKTAATSAALMESLLRDRQWERALDVFRRLQQKEGHLIIGTSSVFTAVFRALEQQGDWQSVVSFLMDFDHFLVYFGVPHDFWLTSPLREALRRPQHLSEDQLVALVRELLGHSHVTCEVARAVEAALVTCNQRNRQREQHPQRELSAGAEDVCGDTLTAEGLHDLM</sequence>
<dbReference type="EMBL" id="AUPL01000897">
    <property type="protein sequence ID" value="ESL11354.1"/>
    <property type="molecule type" value="Genomic_DNA"/>
</dbReference>
<comment type="caution">
    <text evidence="1">The sequence shown here is derived from an EMBL/GenBank/DDBJ whole genome shotgun (WGS) entry which is preliminary data.</text>
</comment>
<protein>
    <recommendedName>
        <fullName evidence="3">Kinetoplast ribosomal PPR-repeat containing protein 21</fullName>
    </recommendedName>
</protein>
<dbReference type="InterPro" id="IPR011990">
    <property type="entry name" value="TPR-like_helical_dom_sf"/>
</dbReference>
<evidence type="ECO:0008006" key="3">
    <source>
        <dbReference type="Google" id="ProtNLM"/>
    </source>
</evidence>
<evidence type="ECO:0000313" key="2">
    <source>
        <dbReference type="Proteomes" id="UP000031737"/>
    </source>
</evidence>
<dbReference type="VEuPathDB" id="TriTrypDB:TRSC58_00897"/>
<evidence type="ECO:0000313" key="1">
    <source>
        <dbReference type="EMBL" id="ESL11354.1"/>
    </source>
</evidence>
<gene>
    <name evidence="1" type="ORF">TRSC58_00897</name>
</gene>
<accession>A0A061J8W7</accession>
<proteinExistence type="predicted"/>
<keyword evidence="2" id="KW-1185">Reference proteome</keyword>
<name>A0A061J8W7_TRYRA</name>